<name>A0AA88LEY6_ARTSF</name>
<dbReference type="AlphaFoldDB" id="A0AA88LEY6"/>
<keyword evidence="2" id="KW-1185">Reference proteome</keyword>
<dbReference type="EMBL" id="JAVRJZ010000004">
    <property type="protein sequence ID" value="KAK2724064.1"/>
    <property type="molecule type" value="Genomic_DNA"/>
</dbReference>
<evidence type="ECO:0000313" key="1">
    <source>
        <dbReference type="EMBL" id="KAK2724064.1"/>
    </source>
</evidence>
<dbReference type="InterPro" id="IPR011009">
    <property type="entry name" value="Kinase-like_dom_sf"/>
</dbReference>
<comment type="caution">
    <text evidence="1">The sequence shown here is derived from an EMBL/GenBank/DDBJ whole genome shotgun (WGS) entry which is preliminary data.</text>
</comment>
<sequence>LIEVARDGMLSGYDVRFSKNLKTVSELAERGDLLKLWQVHGKMEEDLVKIYLVQIASAV</sequence>
<feature type="non-terminal residue" evidence="1">
    <location>
        <position position="59"/>
    </location>
</feature>
<dbReference type="SUPFAM" id="SSF56112">
    <property type="entry name" value="Protein kinase-like (PK-like)"/>
    <property type="match status" value="1"/>
</dbReference>
<gene>
    <name evidence="1" type="ORF">QYM36_002422</name>
</gene>
<accession>A0AA88LEY6</accession>
<evidence type="ECO:0000313" key="2">
    <source>
        <dbReference type="Proteomes" id="UP001187531"/>
    </source>
</evidence>
<feature type="non-terminal residue" evidence="1">
    <location>
        <position position="1"/>
    </location>
</feature>
<dbReference type="Proteomes" id="UP001187531">
    <property type="component" value="Unassembled WGS sequence"/>
</dbReference>
<proteinExistence type="predicted"/>
<organism evidence="1 2">
    <name type="scientific">Artemia franciscana</name>
    <name type="common">Brine shrimp</name>
    <name type="synonym">Artemia sanfranciscana</name>
    <dbReference type="NCBI Taxonomy" id="6661"/>
    <lineage>
        <taxon>Eukaryota</taxon>
        <taxon>Metazoa</taxon>
        <taxon>Ecdysozoa</taxon>
        <taxon>Arthropoda</taxon>
        <taxon>Crustacea</taxon>
        <taxon>Branchiopoda</taxon>
        <taxon>Anostraca</taxon>
        <taxon>Artemiidae</taxon>
        <taxon>Artemia</taxon>
    </lineage>
</organism>
<protein>
    <submittedName>
        <fullName evidence="1">Uncharacterized protein</fullName>
    </submittedName>
</protein>
<reference evidence="1" key="1">
    <citation type="submission" date="2023-07" db="EMBL/GenBank/DDBJ databases">
        <title>Chromosome-level genome assembly of Artemia franciscana.</title>
        <authorList>
            <person name="Jo E."/>
        </authorList>
    </citation>
    <scope>NUCLEOTIDE SEQUENCE</scope>
    <source>
        <tissue evidence="1">Whole body</tissue>
    </source>
</reference>